<feature type="compositionally biased region" description="Acidic residues" evidence="1">
    <location>
        <begin position="12"/>
        <end position="34"/>
    </location>
</feature>
<organism evidence="2 3">
    <name type="scientific">Ustilago hordei</name>
    <name type="common">Barley covered smut fungus</name>
    <dbReference type="NCBI Taxonomy" id="120017"/>
    <lineage>
        <taxon>Eukaryota</taxon>
        <taxon>Fungi</taxon>
        <taxon>Dikarya</taxon>
        <taxon>Basidiomycota</taxon>
        <taxon>Ustilaginomycotina</taxon>
        <taxon>Ustilaginomycetes</taxon>
        <taxon>Ustilaginales</taxon>
        <taxon>Ustilaginaceae</taxon>
        <taxon>Ustilago</taxon>
    </lineage>
</organism>
<protein>
    <submittedName>
        <fullName evidence="2">Uncharacterized protein</fullName>
    </submittedName>
</protein>
<dbReference type="Proteomes" id="UP000006174">
    <property type="component" value="Unassembled WGS sequence"/>
</dbReference>
<proteinExistence type="predicted"/>
<dbReference type="EMBL" id="CAGI01000160">
    <property type="protein sequence ID" value="CCF51070.1"/>
    <property type="molecule type" value="Genomic_DNA"/>
</dbReference>
<evidence type="ECO:0000313" key="2">
    <source>
        <dbReference type="EMBL" id="CCF51070.1"/>
    </source>
</evidence>
<gene>
    <name evidence="2" type="ORF">UHOR_14770</name>
</gene>
<evidence type="ECO:0000256" key="1">
    <source>
        <dbReference type="SAM" id="MobiDB-lite"/>
    </source>
</evidence>
<keyword evidence="3" id="KW-1185">Reference proteome</keyword>
<comment type="caution">
    <text evidence="2">The sequence shown here is derived from an EMBL/GenBank/DDBJ whole genome shotgun (WGS) entry which is preliminary data.</text>
</comment>
<dbReference type="HOGENOM" id="CLU_724005_0_0_1"/>
<name>I2FVX7_USTHO</name>
<evidence type="ECO:0000313" key="3">
    <source>
        <dbReference type="Proteomes" id="UP000006174"/>
    </source>
</evidence>
<feature type="region of interest" description="Disordered" evidence="1">
    <location>
        <begin position="1"/>
        <end position="78"/>
    </location>
</feature>
<feature type="compositionally biased region" description="Basic residues" evidence="1">
    <location>
        <begin position="60"/>
        <end position="74"/>
    </location>
</feature>
<feature type="compositionally biased region" description="Basic and acidic residues" evidence="1">
    <location>
        <begin position="1"/>
        <end position="11"/>
    </location>
</feature>
<accession>I2FVX7</accession>
<dbReference type="AlphaFoldDB" id="I2FVX7"/>
<sequence length="382" mass="42099">MNEDDNGRADNDDGNDNNIEEEKEEEKEEDELADGDLSCGYVKKVSRQPSEFGLTGNPKQRPKEKRNAKAHQHTPTHTQTLCVARQSQKECSGQSEEQASAIIQVFRDKAPTSSATYSFANPQVNSRHNRPPLLGSSAPRLLGSSAGNREISHALSTVVDHTSISPSWSWSKITLEEELLAVLLAITTQPSLYLSPIKDCIMDDHKLVPLWLALCTLAPTTSSMDAMKSARGGHSDLIFPSSPYEAAHIFVARICNDRSPLFLALACEQRCKHGQILLSSHRPLTAIGNRQSAIGNRQSAIGNRQSSFGNQHKSHSNRRPVTFYASTVSEKQFRTSRFTTPRRIRVNAAASDVHNLVGYYLAGTLLPLSIVDPGNMMQIRVT</sequence>
<reference evidence="2 3" key="1">
    <citation type="journal article" date="2012" name="Plant Cell">
        <title>Genome comparison of barley and maize smut fungi reveals targeted loss of RNA silencing components and species-specific presence of transposable elements.</title>
        <authorList>
            <person name="Laurie J.D."/>
            <person name="Ali S."/>
            <person name="Linning R."/>
            <person name="Mannhaupt G."/>
            <person name="Wong P."/>
            <person name="Gueldener U."/>
            <person name="Muensterkoetter M."/>
            <person name="Moore R."/>
            <person name="Kahmann R."/>
            <person name="Bakkeren G."/>
            <person name="Schirawski J."/>
        </authorList>
    </citation>
    <scope>NUCLEOTIDE SEQUENCE [LARGE SCALE GENOMIC DNA]</scope>
    <source>
        <strain evidence="3">Uh4875-4</strain>
    </source>
</reference>